<dbReference type="InterPro" id="IPR036397">
    <property type="entry name" value="RNaseH_sf"/>
</dbReference>
<dbReference type="SUPFAM" id="SSF53098">
    <property type="entry name" value="Ribonuclease H-like"/>
    <property type="match status" value="1"/>
</dbReference>
<evidence type="ECO:0000259" key="1">
    <source>
        <dbReference type="PROSITE" id="PS50994"/>
    </source>
</evidence>
<organism evidence="2 3">
    <name type="scientific">Nosema granulosis</name>
    <dbReference type="NCBI Taxonomy" id="83296"/>
    <lineage>
        <taxon>Eukaryota</taxon>
        <taxon>Fungi</taxon>
        <taxon>Fungi incertae sedis</taxon>
        <taxon>Microsporidia</taxon>
        <taxon>Nosematidae</taxon>
        <taxon>Nosema</taxon>
    </lineage>
</organism>
<protein>
    <submittedName>
        <fullName evidence="2">Transposon Tf2-6 polyprotein</fullName>
    </submittedName>
</protein>
<dbReference type="PROSITE" id="PS50994">
    <property type="entry name" value="INTEGRASE"/>
    <property type="match status" value="1"/>
</dbReference>
<keyword evidence="3" id="KW-1185">Reference proteome</keyword>
<dbReference type="Gene3D" id="1.10.340.70">
    <property type="match status" value="1"/>
</dbReference>
<dbReference type="InterPro" id="IPR012337">
    <property type="entry name" value="RNaseH-like_sf"/>
</dbReference>
<dbReference type="InterPro" id="IPR050951">
    <property type="entry name" value="Retrovirus_Pol_polyprotein"/>
</dbReference>
<reference evidence="2 3" key="1">
    <citation type="journal article" date="2020" name="Genome Biol. Evol.">
        <title>Comparative genomics of strictly vertically transmitted, feminizing microsporidia endosymbionts of amphipod crustaceans.</title>
        <authorList>
            <person name="Cormier A."/>
            <person name="Chebbi M.A."/>
            <person name="Giraud I."/>
            <person name="Wattier R."/>
            <person name="Teixeira M."/>
            <person name="Gilbert C."/>
            <person name="Rigaud T."/>
            <person name="Cordaux R."/>
        </authorList>
    </citation>
    <scope>NUCLEOTIDE SEQUENCE [LARGE SCALE GENOMIC DNA]</scope>
    <source>
        <strain evidence="2 3">Ou3-Ou53</strain>
    </source>
</reference>
<comment type="caution">
    <text evidence="2">The sequence shown here is derived from an EMBL/GenBank/DDBJ whole genome shotgun (WGS) entry which is preliminary data.</text>
</comment>
<feature type="domain" description="Integrase catalytic" evidence="1">
    <location>
        <begin position="110"/>
        <end position="275"/>
    </location>
</feature>
<dbReference type="Pfam" id="PF00665">
    <property type="entry name" value="rve"/>
    <property type="match status" value="1"/>
</dbReference>
<evidence type="ECO:0000313" key="3">
    <source>
        <dbReference type="Proteomes" id="UP000740883"/>
    </source>
</evidence>
<dbReference type="GO" id="GO:0015074">
    <property type="term" value="P:DNA integration"/>
    <property type="evidence" value="ECO:0007669"/>
    <property type="project" value="InterPro"/>
</dbReference>
<proteinExistence type="predicted"/>
<dbReference type="GO" id="GO:0005634">
    <property type="term" value="C:nucleus"/>
    <property type="evidence" value="ECO:0007669"/>
    <property type="project" value="UniProtKB-ARBA"/>
</dbReference>
<dbReference type="Pfam" id="PF17921">
    <property type="entry name" value="Integrase_H2C2"/>
    <property type="match status" value="1"/>
</dbReference>
<dbReference type="GO" id="GO:0003676">
    <property type="term" value="F:nucleic acid binding"/>
    <property type="evidence" value="ECO:0007669"/>
    <property type="project" value="InterPro"/>
</dbReference>
<accession>A0A9P6KX26</accession>
<sequence>MKARLARWSLTLQEYKFKIEHIKGTTNASDHLSREFACSMVKTGMCKEVTSERGRELIIFYHDLLGHGSAQNLRYHLLKKYTWKGAAKDIKEFVDKCIICQKNKSPTKQSDCSPIVAGNKNDLWEIDVVGPLPLSERGYRYILTMIDHCTKCAEIVPLRTKSMEEVRDAVNSSLIGKHGVPVEILSDNGKEFSNAAIERLCEKYGIIWKYGSPYNPTTTGLVERFNRTLMSKLRKITEFGKFDWERCLLKAWKGYMYSYHRAIGCTPFELERGQLITEMDKQEGIKEGKKREWFIDIHKETKARYVDSYRSEGVHKSDGLKVGDTILYTQPCRTMGKLESTWTDVGKIIEVRYNSYMLKLRDGRVLVANKKHVKILNGEECWSQPEDQMVRSN</sequence>
<dbReference type="InterPro" id="IPR001584">
    <property type="entry name" value="Integrase_cat-core"/>
</dbReference>
<evidence type="ECO:0000313" key="2">
    <source>
        <dbReference type="EMBL" id="KAF9760573.1"/>
    </source>
</evidence>
<name>A0A9P6KX26_9MICR</name>
<dbReference type="OrthoDB" id="7691805at2759"/>
<dbReference type="EMBL" id="SBJO01000591">
    <property type="protein sequence ID" value="KAF9760573.1"/>
    <property type="molecule type" value="Genomic_DNA"/>
</dbReference>
<dbReference type="AlphaFoldDB" id="A0A9P6KX26"/>
<gene>
    <name evidence="2" type="primary">Tf2-6_0</name>
    <name evidence="2" type="ORF">NGRA_3116</name>
</gene>
<dbReference type="InterPro" id="IPR041588">
    <property type="entry name" value="Integrase_H2C2"/>
</dbReference>
<dbReference type="PANTHER" id="PTHR37984:SF5">
    <property type="entry name" value="PROTEIN NYNRIN-LIKE"/>
    <property type="match status" value="1"/>
</dbReference>
<dbReference type="Gene3D" id="3.30.420.10">
    <property type="entry name" value="Ribonuclease H-like superfamily/Ribonuclease H"/>
    <property type="match status" value="1"/>
</dbReference>
<dbReference type="Proteomes" id="UP000740883">
    <property type="component" value="Unassembled WGS sequence"/>
</dbReference>
<dbReference type="PANTHER" id="PTHR37984">
    <property type="entry name" value="PROTEIN CBG26694"/>
    <property type="match status" value="1"/>
</dbReference>